<keyword evidence="1" id="KW-0812">Transmembrane</keyword>
<name>A0ABN9WE64_9DINO</name>
<feature type="non-terminal residue" evidence="2">
    <location>
        <position position="283"/>
    </location>
</feature>
<gene>
    <name evidence="2" type="ORF">PCOR1329_LOCUS65459</name>
</gene>
<feature type="transmembrane region" description="Helical" evidence="1">
    <location>
        <begin position="164"/>
        <end position="186"/>
    </location>
</feature>
<comment type="caution">
    <text evidence="2">The sequence shown here is derived from an EMBL/GenBank/DDBJ whole genome shotgun (WGS) entry which is preliminary data.</text>
</comment>
<feature type="transmembrane region" description="Helical" evidence="1">
    <location>
        <begin position="258"/>
        <end position="282"/>
    </location>
</feature>
<feature type="transmembrane region" description="Helical" evidence="1">
    <location>
        <begin position="198"/>
        <end position="218"/>
    </location>
</feature>
<proteinExistence type="predicted"/>
<dbReference type="EMBL" id="CAUYUJ010018386">
    <property type="protein sequence ID" value="CAK0883194.1"/>
    <property type="molecule type" value="Genomic_DNA"/>
</dbReference>
<keyword evidence="3" id="KW-1185">Reference proteome</keyword>
<keyword evidence="1" id="KW-1133">Transmembrane helix</keyword>
<reference evidence="2" key="1">
    <citation type="submission" date="2023-10" db="EMBL/GenBank/DDBJ databases">
        <authorList>
            <person name="Chen Y."/>
            <person name="Shah S."/>
            <person name="Dougan E. K."/>
            <person name="Thang M."/>
            <person name="Chan C."/>
        </authorList>
    </citation>
    <scope>NUCLEOTIDE SEQUENCE [LARGE SCALE GENOMIC DNA]</scope>
</reference>
<evidence type="ECO:0000256" key="1">
    <source>
        <dbReference type="SAM" id="Phobius"/>
    </source>
</evidence>
<accession>A0ABN9WE64</accession>
<evidence type="ECO:0000313" key="3">
    <source>
        <dbReference type="Proteomes" id="UP001189429"/>
    </source>
</evidence>
<dbReference type="Proteomes" id="UP001189429">
    <property type="component" value="Unassembled WGS sequence"/>
</dbReference>
<keyword evidence="1" id="KW-0472">Membrane</keyword>
<sequence length="283" mass="30726">MAPAAVSGGAAAVVQQAEWARRLFARMYPEYLRVGPYHPAAKALLCAYAALLLGTSRAALRGGRGPDDEGSDDECPKATPLLRAASARAVRLAGAAWGLAVLAWTYRSQGGAWPLDHRTMQSWTLMTFRYVAGLLAEPPIDAPSAGPLRRALLWAYEALRFPALAQNSVTVAVWWTVMVPVCTVALRRQGKGSLASFWRFNASPLLINVHLLNLPLAAAEHLAHPRRLSFRDLWMGMAAAGLYLSFYLRLLDARGLHLYIFLSPRTKLFGLAGAASLGMYAAL</sequence>
<evidence type="ECO:0000313" key="2">
    <source>
        <dbReference type="EMBL" id="CAK0883194.1"/>
    </source>
</evidence>
<feature type="transmembrane region" description="Helical" evidence="1">
    <location>
        <begin position="233"/>
        <end position="251"/>
    </location>
</feature>
<protein>
    <submittedName>
        <fullName evidence="2">Uncharacterized protein</fullName>
    </submittedName>
</protein>
<organism evidence="2 3">
    <name type="scientific">Prorocentrum cordatum</name>
    <dbReference type="NCBI Taxonomy" id="2364126"/>
    <lineage>
        <taxon>Eukaryota</taxon>
        <taxon>Sar</taxon>
        <taxon>Alveolata</taxon>
        <taxon>Dinophyceae</taxon>
        <taxon>Prorocentrales</taxon>
        <taxon>Prorocentraceae</taxon>
        <taxon>Prorocentrum</taxon>
    </lineage>
</organism>